<protein>
    <submittedName>
        <fullName evidence="2">Autophagy protein 5</fullName>
    </submittedName>
</protein>
<dbReference type="Proteomes" id="UP000887565">
    <property type="component" value="Unplaced"/>
</dbReference>
<evidence type="ECO:0000313" key="2">
    <source>
        <dbReference type="WBParaSite" id="nRc.2.0.1.t07060-RA"/>
    </source>
</evidence>
<accession>A0A915HYT7</accession>
<organism evidence="1 2">
    <name type="scientific">Romanomermis culicivorax</name>
    <name type="common">Nematode worm</name>
    <dbReference type="NCBI Taxonomy" id="13658"/>
    <lineage>
        <taxon>Eukaryota</taxon>
        <taxon>Metazoa</taxon>
        <taxon>Ecdysozoa</taxon>
        <taxon>Nematoda</taxon>
        <taxon>Enoplea</taxon>
        <taxon>Dorylaimia</taxon>
        <taxon>Mermithida</taxon>
        <taxon>Mermithoidea</taxon>
        <taxon>Mermithidae</taxon>
        <taxon>Romanomermis</taxon>
    </lineage>
</organism>
<dbReference type="AlphaFoldDB" id="A0A915HYT7"/>
<dbReference type="WBParaSite" id="nRc.2.0.1.t07060-RA">
    <property type="protein sequence ID" value="nRc.2.0.1.t07060-RA"/>
    <property type="gene ID" value="nRc.2.0.1.g07060"/>
</dbReference>
<keyword evidence="1" id="KW-1185">Reference proteome</keyword>
<name>A0A915HYT7_ROMCU</name>
<sequence length="297" mass="33614">MSFLQQDLLAYAPLDPLYPILLFLPFGHYCFVPEVDNAPTLFPHDSLDAAKIDHLAQTLITTFHIITLKEVLPADAMEKVYLTISQITLPAIMGDEVLSAYHFFMYDCASSDHGQSFCLGTQPNGFRQIKTLTHTTHPKILTALKVPKKIKKQEDKWNKSPEVSDDEDPSLQVKSIFNDQKRLQAAITSAMKSRLMHGLIELLNFPVLPTYKLAIPDHIQFEADPFMLPISHEVYDVWIERVTADQLLHNRTHQGTHYLYLPNTIISLLQVDGEWFGRLTTSMLLAVLLASPCSATQ</sequence>
<evidence type="ECO:0000313" key="1">
    <source>
        <dbReference type="Proteomes" id="UP000887565"/>
    </source>
</evidence>
<proteinExistence type="predicted"/>
<reference evidence="2" key="1">
    <citation type="submission" date="2022-11" db="UniProtKB">
        <authorList>
            <consortium name="WormBaseParasite"/>
        </authorList>
    </citation>
    <scope>IDENTIFICATION</scope>
</reference>